<proteinExistence type="predicted"/>
<gene>
    <name evidence="1" type="ORF">SAMN05192565_12455</name>
</gene>
<dbReference type="AlphaFoldDB" id="A0A1I2WLB3"/>
<evidence type="ECO:0000313" key="2">
    <source>
        <dbReference type="Proteomes" id="UP000199229"/>
    </source>
</evidence>
<sequence length="42" mass="4923">MTSLLMLIVLVWCCRRALLWITVRLAIFAAGFRIGWKLLDRC</sequence>
<dbReference type="Proteomes" id="UP000199229">
    <property type="component" value="Unassembled WGS sequence"/>
</dbReference>
<name>A0A1I2WLB3_9HYPH</name>
<protein>
    <submittedName>
        <fullName evidence="1">Uncharacterized protein</fullName>
    </submittedName>
</protein>
<accession>A0A1I2WLB3</accession>
<keyword evidence="2" id="KW-1185">Reference proteome</keyword>
<reference evidence="2" key="1">
    <citation type="submission" date="2016-10" db="EMBL/GenBank/DDBJ databases">
        <authorList>
            <person name="Varghese N."/>
            <person name="Submissions S."/>
        </authorList>
    </citation>
    <scope>NUCLEOTIDE SEQUENCE [LARGE SCALE GENOMIC DNA]</scope>
    <source>
        <strain evidence="2">Gh-105</strain>
    </source>
</reference>
<organism evidence="1 2">
    <name type="scientific">Methylobacterium gossipiicola</name>
    <dbReference type="NCBI Taxonomy" id="582675"/>
    <lineage>
        <taxon>Bacteria</taxon>
        <taxon>Pseudomonadati</taxon>
        <taxon>Pseudomonadota</taxon>
        <taxon>Alphaproteobacteria</taxon>
        <taxon>Hyphomicrobiales</taxon>
        <taxon>Methylobacteriaceae</taxon>
        <taxon>Methylobacterium</taxon>
    </lineage>
</organism>
<evidence type="ECO:0000313" key="1">
    <source>
        <dbReference type="EMBL" id="SFH02024.1"/>
    </source>
</evidence>
<dbReference type="EMBL" id="FOPM01000024">
    <property type="protein sequence ID" value="SFH02024.1"/>
    <property type="molecule type" value="Genomic_DNA"/>
</dbReference>